<organism evidence="2 3">
    <name type="scientific">Anabaena azotica FACHB-119</name>
    <dbReference type="NCBI Taxonomy" id="947527"/>
    <lineage>
        <taxon>Bacteria</taxon>
        <taxon>Bacillati</taxon>
        <taxon>Cyanobacteriota</taxon>
        <taxon>Cyanophyceae</taxon>
        <taxon>Nostocales</taxon>
        <taxon>Nostocaceae</taxon>
        <taxon>Anabaena</taxon>
        <taxon>Anabaena azotica</taxon>
    </lineage>
</organism>
<reference evidence="2 3" key="1">
    <citation type="journal article" date="2020" name="ISME J.">
        <title>Comparative genomics reveals insights into cyanobacterial evolution and habitat adaptation.</title>
        <authorList>
            <person name="Chen M.Y."/>
            <person name="Teng W.K."/>
            <person name="Zhao L."/>
            <person name="Hu C.X."/>
            <person name="Zhou Y.K."/>
            <person name="Han B.P."/>
            <person name="Song L.R."/>
            <person name="Shu W.S."/>
        </authorList>
    </citation>
    <scope>NUCLEOTIDE SEQUENCE [LARGE SCALE GENOMIC DNA]</scope>
    <source>
        <strain evidence="2 3">FACHB-119</strain>
    </source>
</reference>
<feature type="domain" description="HTH cro/C1-type" evidence="1">
    <location>
        <begin position="41"/>
        <end position="85"/>
    </location>
</feature>
<accession>A0ABR8CX67</accession>
<sequence length="499" mass="56702">MQLLSKNYLRRRGAILTEQGFRKLNQAKTELEIQQNFKRCTLEDLSEKTGLTPNTLSKVFTGLIGVDQRTLKSCFNAFNLTLVKEDYVYLLPEQDNFVEIGSMSPTEICSTIKPICDSPLETLRVGVASSRHRHNTLETQKMERSPDYLQPHPLTPPGGQMPLDSVFYIDRPILESLCYEAIQQPGALINIRAPKQMGKTSLMTRILAYSKTLGYKTVCVNLQLANDEILQSLERFLQWFCARVSKQLSLPNAANLWDNSLGSKSNATDYFEDVILANLDQPLVIAIDELSQLSAYPDIIREFLLLLRTWSEQAKARVKDSNPWHNLRLVTVYSTEILMSVASNQSFLNTGLVIELPEFTPNQVQELANRWGEEMTRQQIQNAIALLGGHPYRLQLAFYYLHQQTITLEQLLENSAIATAIYADHLEQQWSNLQRYPNLLPCLTEIVRQSSPVDCDAVQASQLHKMGLVHVHGFQASLGCELFRPFLGDRLRQINNSID</sequence>
<keyword evidence="3" id="KW-1185">Reference proteome</keyword>
<protein>
    <submittedName>
        <fullName evidence="2">AAA-like domain-containing protein</fullName>
    </submittedName>
</protein>
<dbReference type="InterPro" id="IPR027417">
    <property type="entry name" value="P-loop_NTPase"/>
</dbReference>
<evidence type="ECO:0000313" key="3">
    <source>
        <dbReference type="Proteomes" id="UP000661112"/>
    </source>
</evidence>
<name>A0ABR8CX67_9NOST</name>
<dbReference type="Gene3D" id="3.40.50.300">
    <property type="entry name" value="P-loop containing nucleotide triphosphate hydrolases"/>
    <property type="match status" value="1"/>
</dbReference>
<dbReference type="PROSITE" id="PS50943">
    <property type="entry name" value="HTH_CROC1"/>
    <property type="match status" value="1"/>
</dbReference>
<dbReference type="SUPFAM" id="SSF52540">
    <property type="entry name" value="P-loop containing nucleoside triphosphate hydrolases"/>
    <property type="match status" value="1"/>
</dbReference>
<dbReference type="Pfam" id="PF14516">
    <property type="entry name" value="AAA_35"/>
    <property type="match status" value="1"/>
</dbReference>
<dbReference type="RefSeq" id="WP_190465830.1">
    <property type="nucleotide sequence ID" value="NZ_JACJSG010000001.1"/>
</dbReference>
<dbReference type="Proteomes" id="UP000661112">
    <property type="component" value="Unassembled WGS sequence"/>
</dbReference>
<dbReference type="EMBL" id="JACJSG010000001">
    <property type="protein sequence ID" value="MBD2499261.1"/>
    <property type="molecule type" value="Genomic_DNA"/>
</dbReference>
<evidence type="ECO:0000313" key="2">
    <source>
        <dbReference type="EMBL" id="MBD2499261.1"/>
    </source>
</evidence>
<comment type="caution">
    <text evidence="2">The sequence shown here is derived from an EMBL/GenBank/DDBJ whole genome shotgun (WGS) entry which is preliminary data.</text>
</comment>
<dbReference type="CDD" id="cd00093">
    <property type="entry name" value="HTH_XRE"/>
    <property type="match status" value="1"/>
</dbReference>
<proteinExistence type="predicted"/>
<evidence type="ECO:0000259" key="1">
    <source>
        <dbReference type="PROSITE" id="PS50943"/>
    </source>
</evidence>
<dbReference type="InterPro" id="IPR001387">
    <property type="entry name" value="Cro/C1-type_HTH"/>
</dbReference>
<dbReference type="Pfam" id="PF01381">
    <property type="entry name" value="HTH_3"/>
    <property type="match status" value="1"/>
</dbReference>
<gene>
    <name evidence="2" type="ORF">H6G83_01300</name>
</gene>